<sequence>MTIFYGGKVIVFNDFPVEKAKEIMGLVSEQQGIVNNNNNNSREEQINNNAAAASSSSSMSDRPIEQSRGFSVCS</sequence>
<name>A0AAV2FBN9_9ROSI</name>
<keyword evidence="6" id="KW-1185">Reference proteome</keyword>
<feature type="region of interest" description="Disordered" evidence="3">
    <location>
        <begin position="49"/>
        <end position="74"/>
    </location>
</feature>
<dbReference type="AlphaFoldDB" id="A0AAV2FBN9"/>
<comment type="function">
    <text evidence="2">Repressor of jasmonate responses.</text>
</comment>
<dbReference type="GO" id="GO:2000022">
    <property type="term" value="P:regulation of jasmonic acid mediated signaling pathway"/>
    <property type="evidence" value="ECO:0007669"/>
    <property type="project" value="UniProtKB-UniRule"/>
</dbReference>
<dbReference type="PROSITE" id="PS51320">
    <property type="entry name" value="TIFY"/>
    <property type="match status" value="1"/>
</dbReference>
<feature type="domain" description="Tify" evidence="4">
    <location>
        <begin position="1"/>
        <end position="29"/>
    </location>
</feature>
<organism evidence="5 6">
    <name type="scientific">Linum trigynum</name>
    <dbReference type="NCBI Taxonomy" id="586398"/>
    <lineage>
        <taxon>Eukaryota</taxon>
        <taxon>Viridiplantae</taxon>
        <taxon>Streptophyta</taxon>
        <taxon>Embryophyta</taxon>
        <taxon>Tracheophyta</taxon>
        <taxon>Spermatophyta</taxon>
        <taxon>Magnoliopsida</taxon>
        <taxon>eudicotyledons</taxon>
        <taxon>Gunneridae</taxon>
        <taxon>Pentapetalae</taxon>
        <taxon>rosids</taxon>
        <taxon>fabids</taxon>
        <taxon>Malpighiales</taxon>
        <taxon>Linaceae</taxon>
        <taxon>Linum</taxon>
    </lineage>
</organism>
<keyword evidence="2" id="KW-0539">Nucleus</keyword>
<reference evidence="5 6" key="1">
    <citation type="submission" date="2024-04" db="EMBL/GenBank/DDBJ databases">
        <authorList>
            <person name="Fracassetti M."/>
        </authorList>
    </citation>
    <scope>NUCLEOTIDE SEQUENCE [LARGE SCALE GENOMIC DNA]</scope>
</reference>
<proteinExistence type="inferred from homology"/>
<keyword evidence="2" id="KW-1184">Jasmonic acid signaling pathway</keyword>
<dbReference type="GO" id="GO:0009611">
    <property type="term" value="P:response to wounding"/>
    <property type="evidence" value="ECO:0007669"/>
    <property type="project" value="UniProtKB-UniRule"/>
</dbReference>
<accession>A0AAV2FBN9</accession>
<dbReference type="InterPro" id="IPR040390">
    <property type="entry name" value="TIFY/JAZ"/>
</dbReference>
<dbReference type="InterPro" id="IPR010399">
    <property type="entry name" value="Tify_dom"/>
</dbReference>
<dbReference type="Proteomes" id="UP001497516">
    <property type="component" value="Chromosome 6"/>
</dbReference>
<dbReference type="PANTHER" id="PTHR33077:SF52">
    <property type="entry name" value="PROTEIN TIFY 11D"/>
    <property type="match status" value="1"/>
</dbReference>
<evidence type="ECO:0000256" key="3">
    <source>
        <dbReference type="SAM" id="MobiDB-lite"/>
    </source>
</evidence>
<dbReference type="PANTHER" id="PTHR33077">
    <property type="entry name" value="PROTEIN TIFY 4A-RELATED-RELATED"/>
    <property type="match status" value="1"/>
</dbReference>
<protein>
    <recommendedName>
        <fullName evidence="2">Protein TIFY</fullName>
    </recommendedName>
    <alternativeName>
        <fullName evidence="2">Jasmonate ZIM domain-containing protein</fullName>
    </alternativeName>
</protein>
<feature type="compositionally biased region" description="Low complexity" evidence="3">
    <location>
        <begin position="49"/>
        <end position="58"/>
    </location>
</feature>
<dbReference type="SMART" id="SM00979">
    <property type="entry name" value="TIFY"/>
    <property type="match status" value="1"/>
</dbReference>
<gene>
    <name evidence="5" type="ORF">LTRI10_LOCUS36104</name>
</gene>
<evidence type="ECO:0000313" key="5">
    <source>
        <dbReference type="EMBL" id="CAL1395689.1"/>
    </source>
</evidence>
<dbReference type="EMBL" id="OZ034819">
    <property type="protein sequence ID" value="CAL1395689.1"/>
    <property type="molecule type" value="Genomic_DNA"/>
</dbReference>
<dbReference type="GO" id="GO:0005634">
    <property type="term" value="C:nucleus"/>
    <property type="evidence" value="ECO:0007669"/>
    <property type="project" value="UniProtKB-SubCell"/>
</dbReference>
<dbReference type="Pfam" id="PF06200">
    <property type="entry name" value="tify"/>
    <property type="match status" value="1"/>
</dbReference>
<comment type="similarity">
    <text evidence="1 2">Belongs to the TIFY/JAZ family.</text>
</comment>
<dbReference type="GO" id="GO:0031347">
    <property type="term" value="P:regulation of defense response"/>
    <property type="evidence" value="ECO:0007669"/>
    <property type="project" value="UniProtKB-UniRule"/>
</dbReference>
<evidence type="ECO:0000313" key="6">
    <source>
        <dbReference type="Proteomes" id="UP001497516"/>
    </source>
</evidence>
<comment type="subcellular location">
    <subcellularLocation>
        <location evidence="2">Nucleus</location>
    </subcellularLocation>
</comment>
<evidence type="ECO:0000256" key="2">
    <source>
        <dbReference type="RuleBase" id="RU369065"/>
    </source>
</evidence>
<comment type="domain">
    <text evidence="2">The jas domain is required for interaction with COI1.</text>
</comment>
<evidence type="ECO:0000259" key="4">
    <source>
        <dbReference type="PROSITE" id="PS51320"/>
    </source>
</evidence>
<evidence type="ECO:0000256" key="1">
    <source>
        <dbReference type="ARBA" id="ARBA00008614"/>
    </source>
</evidence>